<sequence>MIPKKLVIILIVLSTLPNLINSSSNDMIQTKSAAENNRLQHWKADLIGELELMRIRDRNAGLIRPRGTNSYRMLGLRTFNLMTNPIVKSMESGFPGNAYASGALPVLFWWVRLQGTFCVEDRTKNPRQQKACRVLRDANNCNELFQIHTFNTMLHQMDWQKLMDNCNEIKQPRCSWHRFLGLLDPFAIDYYSQLDLGMVTRFDGFSRRYENPHTFGPIFYLPYKEKSCYPIRDIDTLSALYIYNFCMRYKKLLLNASTEAFRQQRYICPNPCLGNPCARKNFATGSCVVLGFLQTDYECKCRHNFQFDRNIGQCKPMDLCRGDMFCSKMGTSACKFNVTSGQVTCVCHSSFMGRRCRARNNACINRSHHPELVTGNEACRVTGFTGNECVPEIGTSLYRCKCSPGYLPSRDHPYSNCYKTETLCTKRVCLYGSCIESQDGSNTSCQCEHGFHGKSCEHLKGLWSQWTPWTPCSPHCSHRFGDVTKKRRRVCLGPSVDCFGPEAEFEVCHDAEKCLDPLPPEADALRHLRTWCTETFQPLIIGITIWVSAGLVGAKLLEVSLGKLLRIAFERWQMRINPPPTMELPSTD</sequence>
<keyword evidence="2" id="KW-0732">Signal</keyword>
<dbReference type="Pfam" id="PF00090">
    <property type="entry name" value="TSP_1"/>
    <property type="match status" value="1"/>
</dbReference>
<dbReference type="SMART" id="SM00209">
    <property type="entry name" value="TSP1"/>
    <property type="match status" value="1"/>
</dbReference>
<dbReference type="OrthoDB" id="3967at2759"/>
<comment type="caution">
    <text evidence="4">The sequence shown here is derived from an EMBL/GenBank/DDBJ whole genome shotgun (WGS) entry which is preliminary data.</text>
</comment>
<dbReference type="Gene3D" id="2.10.25.10">
    <property type="entry name" value="Laminin"/>
    <property type="match status" value="1"/>
</dbReference>
<dbReference type="PROSITE" id="PS01186">
    <property type="entry name" value="EGF_2"/>
    <property type="match status" value="1"/>
</dbReference>
<feature type="signal peptide" evidence="2">
    <location>
        <begin position="1"/>
        <end position="22"/>
    </location>
</feature>
<proteinExistence type="predicted"/>
<dbReference type="EMBL" id="NIVC01000750">
    <property type="protein sequence ID" value="PAA77338.1"/>
    <property type="molecule type" value="Genomic_DNA"/>
</dbReference>
<protein>
    <recommendedName>
        <fullName evidence="3">EGF-like domain-containing protein</fullName>
    </recommendedName>
</protein>
<dbReference type="PROSITE" id="PS50026">
    <property type="entry name" value="EGF_3"/>
    <property type="match status" value="2"/>
</dbReference>
<dbReference type="SMART" id="SM00181">
    <property type="entry name" value="EGF"/>
    <property type="match status" value="4"/>
</dbReference>
<feature type="disulfide bond" evidence="1">
    <location>
        <begin position="447"/>
        <end position="456"/>
    </location>
</feature>
<dbReference type="InterPro" id="IPR036383">
    <property type="entry name" value="TSP1_rpt_sf"/>
</dbReference>
<name>A0A267FU35_9PLAT</name>
<evidence type="ECO:0000313" key="5">
    <source>
        <dbReference type="Proteomes" id="UP000215902"/>
    </source>
</evidence>
<feature type="disulfide bond" evidence="1">
    <location>
        <begin position="424"/>
        <end position="434"/>
    </location>
</feature>
<organism evidence="4 5">
    <name type="scientific">Macrostomum lignano</name>
    <dbReference type="NCBI Taxonomy" id="282301"/>
    <lineage>
        <taxon>Eukaryota</taxon>
        <taxon>Metazoa</taxon>
        <taxon>Spiralia</taxon>
        <taxon>Lophotrochozoa</taxon>
        <taxon>Platyhelminthes</taxon>
        <taxon>Rhabditophora</taxon>
        <taxon>Macrostomorpha</taxon>
        <taxon>Macrostomida</taxon>
        <taxon>Macrostomidae</taxon>
        <taxon>Macrostomum</taxon>
    </lineage>
</organism>
<dbReference type="SUPFAM" id="SSF82895">
    <property type="entry name" value="TSP-1 type 1 repeat"/>
    <property type="match status" value="1"/>
</dbReference>
<dbReference type="PROSITE" id="PS00022">
    <property type="entry name" value="EGF_1"/>
    <property type="match status" value="2"/>
</dbReference>
<dbReference type="Gene3D" id="2.20.100.10">
    <property type="entry name" value="Thrombospondin type-1 (TSP1) repeat"/>
    <property type="match status" value="1"/>
</dbReference>
<dbReference type="InterPro" id="IPR000742">
    <property type="entry name" value="EGF"/>
</dbReference>
<dbReference type="AlphaFoldDB" id="A0A267FU35"/>
<feature type="domain" description="EGF-like" evidence="3">
    <location>
        <begin position="316"/>
        <end position="357"/>
    </location>
</feature>
<evidence type="ECO:0000256" key="2">
    <source>
        <dbReference type="SAM" id="SignalP"/>
    </source>
</evidence>
<evidence type="ECO:0000313" key="4">
    <source>
        <dbReference type="EMBL" id="PAA77338.1"/>
    </source>
</evidence>
<reference evidence="4 5" key="1">
    <citation type="submission" date="2017-06" db="EMBL/GenBank/DDBJ databases">
        <title>A platform for efficient transgenesis in Macrostomum lignano, a flatworm model organism for stem cell research.</title>
        <authorList>
            <person name="Berezikov E."/>
        </authorList>
    </citation>
    <scope>NUCLEOTIDE SEQUENCE [LARGE SCALE GENOMIC DNA]</scope>
    <source>
        <strain evidence="4">DV1</strain>
        <tissue evidence="4">Whole organism</tissue>
    </source>
</reference>
<gene>
    <name evidence="4" type="ORF">BOX15_Mlig010599g3</name>
</gene>
<dbReference type="InterPro" id="IPR000884">
    <property type="entry name" value="TSP1_rpt"/>
</dbReference>
<dbReference type="SUPFAM" id="SSF57196">
    <property type="entry name" value="EGF/Laminin"/>
    <property type="match status" value="1"/>
</dbReference>
<evidence type="ECO:0000259" key="3">
    <source>
        <dbReference type="PROSITE" id="PS50026"/>
    </source>
</evidence>
<accession>A0A267FU35</accession>
<feature type="chain" id="PRO_5011972594" description="EGF-like domain-containing protein" evidence="2">
    <location>
        <begin position="23"/>
        <end position="588"/>
    </location>
</feature>
<evidence type="ECO:0000256" key="1">
    <source>
        <dbReference type="PROSITE-ProRule" id="PRU00076"/>
    </source>
</evidence>
<feature type="disulfide bond" evidence="1">
    <location>
        <begin position="347"/>
        <end position="356"/>
    </location>
</feature>
<keyword evidence="1" id="KW-1015">Disulfide bond</keyword>
<keyword evidence="5" id="KW-1185">Reference proteome</keyword>
<dbReference type="Proteomes" id="UP000215902">
    <property type="component" value="Unassembled WGS sequence"/>
</dbReference>
<dbReference type="PROSITE" id="PS50092">
    <property type="entry name" value="TSP1"/>
    <property type="match status" value="1"/>
</dbReference>
<keyword evidence="1" id="KW-0245">EGF-like domain</keyword>
<comment type="caution">
    <text evidence="1">Lacks conserved residue(s) required for the propagation of feature annotation.</text>
</comment>
<feature type="domain" description="EGF-like" evidence="3">
    <location>
        <begin position="420"/>
        <end position="457"/>
    </location>
</feature>
<dbReference type="STRING" id="282301.A0A267FU35"/>